<dbReference type="GO" id="GO:0004407">
    <property type="term" value="F:histone deacetylase activity"/>
    <property type="evidence" value="ECO:0007669"/>
    <property type="project" value="TreeGrafter"/>
</dbReference>
<dbReference type="CDD" id="cd11599">
    <property type="entry name" value="HDAC_classII_2"/>
    <property type="match status" value="1"/>
</dbReference>
<dbReference type="EMBL" id="JPWB01000003">
    <property type="protein sequence ID" value="RCK23239.1"/>
    <property type="molecule type" value="Genomic_DNA"/>
</dbReference>
<reference evidence="3 4" key="1">
    <citation type="submission" date="2014-07" db="EMBL/GenBank/DDBJ databases">
        <title>Draft genome sequence of Thalassospira profundimaris R8-17.</title>
        <authorList>
            <person name="Lai Q."/>
            <person name="Shao Z."/>
        </authorList>
    </citation>
    <scope>NUCLEOTIDE SEQUENCE [LARGE SCALE GENOMIC DNA]</scope>
    <source>
        <strain evidence="3 4">R8-17</strain>
    </source>
</reference>
<dbReference type="Proteomes" id="UP000253061">
    <property type="component" value="Unassembled WGS sequence"/>
</dbReference>
<evidence type="ECO:0000259" key="2">
    <source>
        <dbReference type="Pfam" id="PF00850"/>
    </source>
</evidence>
<comment type="similarity">
    <text evidence="1">Belongs to the histone deacetylase family.</text>
</comment>
<dbReference type="SUPFAM" id="SSF52768">
    <property type="entry name" value="Arginase/deacetylase"/>
    <property type="match status" value="1"/>
</dbReference>
<dbReference type="Pfam" id="PF00850">
    <property type="entry name" value="Hist_deacetyl"/>
    <property type="match status" value="1"/>
</dbReference>
<dbReference type="InterPro" id="IPR023801">
    <property type="entry name" value="His_deacetylse_dom"/>
</dbReference>
<dbReference type="InterPro" id="IPR000286">
    <property type="entry name" value="HDACs"/>
</dbReference>
<sequence length="310" mass="33398">MATLFVTHHDCIEHDTGPGHPESADRLRVIQRVFEAEEFMFLHREEAPLGDLDLIKAVHDPAYVDKVMASIPDHGVEPLDGDTYVSPGSGKAALRSVGGACVAVDAVMGGHERNAFVATRPPGHHAEYDRAMGFCLFNNAAIAAHHARSKFGIKRVAVMDFDVHHGNGTQDLFYNDADLFYCSTHQWPLYPGTGAESERGCANNILNVGMVAGSGTAEVQEAFNSTVLPGIAAFKPELLIISAGFDGHKNDPLAGLCYVADDFVWMTKQLMDLAEEQCGGRVVSLLEGGYDLPSLATSAVQHVRTLMGAH</sequence>
<dbReference type="InterPro" id="IPR037138">
    <property type="entry name" value="His_deacetylse_dom_sf"/>
</dbReference>
<dbReference type="PANTHER" id="PTHR10625">
    <property type="entry name" value="HISTONE DEACETYLASE HDAC1-RELATED"/>
    <property type="match status" value="1"/>
</dbReference>
<organism evidence="3 4">
    <name type="scientific">Thalassospira profundimaris</name>
    <dbReference type="NCBI Taxonomy" id="502049"/>
    <lineage>
        <taxon>Bacteria</taxon>
        <taxon>Pseudomonadati</taxon>
        <taxon>Pseudomonadota</taxon>
        <taxon>Alphaproteobacteria</taxon>
        <taxon>Rhodospirillales</taxon>
        <taxon>Thalassospiraceae</taxon>
        <taxon>Thalassospira</taxon>
    </lineage>
</organism>
<feature type="domain" description="Histone deacetylase" evidence="2">
    <location>
        <begin position="20"/>
        <end position="306"/>
    </location>
</feature>
<comment type="caution">
    <text evidence="3">The sequence shown here is derived from an EMBL/GenBank/DDBJ whole genome shotgun (WGS) entry which is preliminary data.</text>
</comment>
<protein>
    <submittedName>
        <fullName evidence="3">Acetoin utilization protein</fullName>
    </submittedName>
</protein>
<dbReference type="InterPro" id="IPR023696">
    <property type="entry name" value="Ureohydrolase_dom_sf"/>
</dbReference>
<dbReference type="GO" id="GO:0040029">
    <property type="term" value="P:epigenetic regulation of gene expression"/>
    <property type="evidence" value="ECO:0007669"/>
    <property type="project" value="TreeGrafter"/>
</dbReference>
<dbReference type="RefSeq" id="WP_062957632.1">
    <property type="nucleotide sequence ID" value="NZ_JPWB01000003.1"/>
</dbReference>
<dbReference type="AlphaFoldDB" id="A0A367VE09"/>
<accession>A0A367VE09</accession>
<dbReference type="PRINTS" id="PR01270">
    <property type="entry name" value="HDASUPER"/>
</dbReference>
<proteinExistence type="inferred from homology"/>
<gene>
    <name evidence="3" type="ORF">TH6_09465</name>
</gene>
<dbReference type="PANTHER" id="PTHR10625:SF10">
    <property type="entry name" value="HISTONE DEACETYLASE HDAC1"/>
    <property type="match status" value="1"/>
</dbReference>
<evidence type="ECO:0000256" key="1">
    <source>
        <dbReference type="ARBA" id="ARBA00005947"/>
    </source>
</evidence>
<evidence type="ECO:0000313" key="3">
    <source>
        <dbReference type="EMBL" id="RCK23239.1"/>
    </source>
</evidence>
<name>A0A367VE09_9PROT</name>
<evidence type="ECO:0000313" key="4">
    <source>
        <dbReference type="Proteomes" id="UP000253061"/>
    </source>
</evidence>
<dbReference type="Gene3D" id="3.40.800.20">
    <property type="entry name" value="Histone deacetylase domain"/>
    <property type="match status" value="1"/>
</dbReference>